<proteinExistence type="predicted"/>
<dbReference type="SMART" id="SM00028">
    <property type="entry name" value="TPR"/>
    <property type="match status" value="2"/>
</dbReference>
<dbReference type="Pfam" id="PF00534">
    <property type="entry name" value="Glycos_transf_1"/>
    <property type="match status" value="1"/>
</dbReference>
<accession>A0A3B0S132</accession>
<dbReference type="SUPFAM" id="SSF48452">
    <property type="entry name" value="TPR-like"/>
    <property type="match status" value="1"/>
</dbReference>
<evidence type="ECO:0000313" key="2">
    <source>
        <dbReference type="EMBL" id="VAV99600.1"/>
    </source>
</evidence>
<dbReference type="AlphaFoldDB" id="A0A3B0S132"/>
<dbReference type="InterPro" id="IPR011990">
    <property type="entry name" value="TPR-like_helical_dom_sf"/>
</dbReference>
<dbReference type="GO" id="GO:0016757">
    <property type="term" value="F:glycosyltransferase activity"/>
    <property type="evidence" value="ECO:0007669"/>
    <property type="project" value="InterPro"/>
</dbReference>
<dbReference type="PROSITE" id="PS50005">
    <property type="entry name" value="TPR"/>
    <property type="match status" value="1"/>
</dbReference>
<dbReference type="SUPFAM" id="SSF53756">
    <property type="entry name" value="UDP-Glycosyltransferase/glycogen phosphorylase"/>
    <property type="match status" value="1"/>
</dbReference>
<gene>
    <name evidence="2" type="ORF">MNBD_ALPHA06-1346</name>
</gene>
<dbReference type="PANTHER" id="PTHR12526">
    <property type="entry name" value="GLYCOSYLTRANSFERASE"/>
    <property type="match status" value="1"/>
</dbReference>
<evidence type="ECO:0000259" key="1">
    <source>
        <dbReference type="Pfam" id="PF00534"/>
    </source>
</evidence>
<reference evidence="2" key="1">
    <citation type="submission" date="2018-06" db="EMBL/GenBank/DDBJ databases">
        <authorList>
            <person name="Zhirakovskaya E."/>
        </authorList>
    </citation>
    <scope>NUCLEOTIDE SEQUENCE</scope>
</reference>
<dbReference type="InterPro" id="IPR019734">
    <property type="entry name" value="TPR_rpt"/>
</dbReference>
<dbReference type="EMBL" id="UOEE01000278">
    <property type="protein sequence ID" value="VAV99600.1"/>
    <property type="molecule type" value="Genomic_DNA"/>
</dbReference>
<protein>
    <submittedName>
        <fullName evidence="2">Capsular polysaccharide biosynthesis protein</fullName>
    </submittedName>
</protein>
<feature type="domain" description="Glycosyl transferase family 1" evidence="1">
    <location>
        <begin position="509"/>
        <end position="675"/>
    </location>
</feature>
<dbReference type="Gene3D" id="1.25.40.10">
    <property type="entry name" value="Tetratricopeptide repeat domain"/>
    <property type="match status" value="1"/>
</dbReference>
<name>A0A3B0S132_9ZZZZ</name>
<organism evidence="2">
    <name type="scientific">hydrothermal vent metagenome</name>
    <dbReference type="NCBI Taxonomy" id="652676"/>
    <lineage>
        <taxon>unclassified sequences</taxon>
        <taxon>metagenomes</taxon>
        <taxon>ecological metagenomes</taxon>
    </lineage>
</organism>
<dbReference type="PANTHER" id="PTHR12526:SF630">
    <property type="entry name" value="GLYCOSYLTRANSFERASE"/>
    <property type="match status" value="1"/>
</dbReference>
<dbReference type="InterPro" id="IPR001296">
    <property type="entry name" value="Glyco_trans_1"/>
</dbReference>
<dbReference type="Gene3D" id="3.40.50.2000">
    <property type="entry name" value="Glycogen Phosphorylase B"/>
    <property type="match status" value="2"/>
</dbReference>
<sequence length="704" mass="79216">MTKKTSSSSGKVWRWLYGHPFLHKIAARVFLSLSSFYYKNTKLDPVDPVTQALSNQPNNKPAWIKFCKKGLYPAVNEAMETERFKAGIIALLPFIHYWPEEQRLQILAARFFQKLYSPDQATPVWQKILQRFPNSREAFLLVNRAMIRDHGPKQARKNLDQKLPVHSQQIDTQITRAQCLEDLHDPDAADMAWDLALQLDENDPRLLFMMGSSLEKRGYLFDAYEVFKRAQRLQPNRLILGQRLQHLGRILHLKSDDEQQGERLYAQGHVIQQLVKDVIQNRKNQQKLTKIPGKIILINSSLGPGGAERQFVNTAIGLQKQIQTGELPGPLEVWCRSLIARRSGDFFLEELRQAGVIVRQYGDFVGAMNAKNSRTLAAYSELVDFLPRQILEPTLKITDALRQANPGIVHIWQDGSIAAAALGALIADIPIIALGYRSQPPPDKGKDRPYFRPLMRALIDAPGVVISTNSQAGRKRYSQWLDILPNRFHVILNGTVLPDHQPASQTTSIARSFLKQKEQAAMGVIMRFDENKRPALWLETAKLVLQKRPEAKFLMIGSGPLLEQTKTQAKAYNMQNKILFLEQTSDVRFWLQQMQCFVLLSAVEGVPNAVIEAQLTGIPVIASPAGGSAEAFLPEKSGILLADQHAGSPEAIANAINALLADEDRIKEMGIIAQKFAQEKFSTATMIEKTIAFYQSEVSPIKAE</sequence>